<protein>
    <submittedName>
        <fullName evidence="6">Glutamate synthetase</fullName>
    </submittedName>
</protein>
<evidence type="ECO:0000256" key="2">
    <source>
        <dbReference type="ARBA" id="ARBA00022723"/>
    </source>
</evidence>
<evidence type="ECO:0000256" key="1">
    <source>
        <dbReference type="ARBA" id="ARBA00022714"/>
    </source>
</evidence>
<dbReference type="PANTHER" id="PTHR46491">
    <property type="entry name" value="CDGSH IRON SULFUR DOMAIN PROTEIN HOMOLOG"/>
    <property type="match status" value="1"/>
</dbReference>
<comment type="caution">
    <text evidence="6">The sequence shown here is derived from an EMBL/GenBank/DDBJ whole genome shotgun (WGS) entry which is preliminary data.</text>
</comment>
<dbReference type="InterPro" id="IPR018967">
    <property type="entry name" value="FeS-contain_CDGSH-typ"/>
</dbReference>
<evidence type="ECO:0000256" key="3">
    <source>
        <dbReference type="ARBA" id="ARBA00023004"/>
    </source>
</evidence>
<evidence type="ECO:0000313" key="6">
    <source>
        <dbReference type="EMBL" id="KTD49542.1"/>
    </source>
</evidence>
<dbReference type="InterPro" id="IPR042216">
    <property type="entry name" value="MitoNEET_CISD"/>
</dbReference>
<evidence type="ECO:0000313" key="7">
    <source>
        <dbReference type="Proteomes" id="UP000054608"/>
    </source>
</evidence>
<keyword evidence="3" id="KW-0408">Iron</keyword>
<dbReference type="SMART" id="SM00704">
    <property type="entry name" value="ZnF_CDGSH"/>
    <property type="match status" value="2"/>
</dbReference>
<dbReference type="PANTHER" id="PTHR46491:SF3">
    <property type="entry name" value="CDGSH IRON-SULFUR DOMAIN-CONTAINING PROTEIN 3, MITOCHONDRIAL"/>
    <property type="match status" value="1"/>
</dbReference>
<keyword evidence="4" id="KW-0411">Iron-sulfur</keyword>
<evidence type="ECO:0000259" key="5">
    <source>
        <dbReference type="SMART" id="SM00704"/>
    </source>
</evidence>
<proteinExistence type="predicted"/>
<dbReference type="PATRIC" id="fig|458.5.peg.665"/>
<organism evidence="6 7">
    <name type="scientific">Legionella rubrilucens</name>
    <dbReference type="NCBI Taxonomy" id="458"/>
    <lineage>
        <taxon>Bacteria</taxon>
        <taxon>Pseudomonadati</taxon>
        <taxon>Pseudomonadota</taxon>
        <taxon>Gammaproteobacteria</taxon>
        <taxon>Legionellales</taxon>
        <taxon>Legionellaceae</taxon>
        <taxon>Legionella</taxon>
    </lineage>
</organism>
<dbReference type="EMBL" id="LNYT01000006">
    <property type="protein sequence ID" value="KTD49542.1"/>
    <property type="molecule type" value="Genomic_DNA"/>
</dbReference>
<dbReference type="OrthoDB" id="9795032at2"/>
<feature type="domain" description="Iron-binding zinc finger CDGSH type" evidence="5">
    <location>
        <begin position="44"/>
        <end position="80"/>
    </location>
</feature>
<reference evidence="6 7" key="1">
    <citation type="submission" date="2015-11" db="EMBL/GenBank/DDBJ databases">
        <title>Genomic analysis of 38 Legionella species identifies large and diverse effector repertoires.</title>
        <authorList>
            <person name="Burstein D."/>
            <person name="Amaro F."/>
            <person name="Zusman T."/>
            <person name="Lifshitz Z."/>
            <person name="Cohen O."/>
            <person name="Gilbert J.A."/>
            <person name="Pupko T."/>
            <person name="Shuman H.A."/>
            <person name="Segal G."/>
        </authorList>
    </citation>
    <scope>NUCLEOTIDE SEQUENCE [LARGE SCALE GENOMIC DNA]</scope>
    <source>
        <strain evidence="6 7">WA-270A-C2</strain>
    </source>
</reference>
<dbReference type="GO" id="GO:0046872">
    <property type="term" value="F:metal ion binding"/>
    <property type="evidence" value="ECO:0007669"/>
    <property type="project" value="UniProtKB-KW"/>
</dbReference>
<feature type="domain" description="Iron-binding zinc finger CDGSH type" evidence="5">
    <location>
        <begin position="10"/>
        <end position="43"/>
    </location>
</feature>
<dbReference type="RefSeq" id="WP_058530759.1">
    <property type="nucleotide sequence ID" value="NZ_CAAAIN010000011.1"/>
</dbReference>
<keyword evidence="1" id="KW-0001">2Fe-2S</keyword>
<dbReference type="GO" id="GO:0051537">
    <property type="term" value="F:2 iron, 2 sulfur cluster binding"/>
    <property type="evidence" value="ECO:0007669"/>
    <property type="project" value="UniProtKB-KW"/>
</dbReference>
<dbReference type="GO" id="GO:0005737">
    <property type="term" value="C:cytoplasm"/>
    <property type="evidence" value="ECO:0007669"/>
    <property type="project" value="UniProtKB-ARBA"/>
</dbReference>
<gene>
    <name evidence="6" type="ORF">Lrub_0641</name>
</gene>
<dbReference type="Gene3D" id="3.40.5.90">
    <property type="entry name" value="CDGSH iron-sulfur domain, mitoNEET-type"/>
    <property type="match status" value="2"/>
</dbReference>
<keyword evidence="2" id="KW-0479">Metal-binding</keyword>
<name>A0A0W0XYT1_9GAMM</name>
<dbReference type="InterPro" id="IPR052950">
    <property type="entry name" value="CISD"/>
</dbReference>
<dbReference type="STRING" id="458.Lrub_0641"/>
<dbReference type="Proteomes" id="UP000054608">
    <property type="component" value="Unassembled WGS sequence"/>
</dbReference>
<dbReference type="AlphaFoldDB" id="A0A0W0XYT1"/>
<accession>A0A0W0XYT1</accession>
<keyword evidence="7" id="KW-1185">Reference proteome</keyword>
<sequence>MSRQPDDPPFFPIACEVEQGKTYDWCSCGKSKTQPFCDVHPCDKAVKYRALVTETVCFCQCKQTQDPPFCDGSHAPLLIEYMKNRNKK</sequence>
<dbReference type="Pfam" id="PF09360">
    <property type="entry name" value="zf-CDGSH"/>
    <property type="match status" value="1"/>
</dbReference>
<evidence type="ECO:0000256" key="4">
    <source>
        <dbReference type="ARBA" id="ARBA00023014"/>
    </source>
</evidence>